<reference evidence="1 2" key="1">
    <citation type="submission" date="2006-03" db="EMBL/GenBank/DDBJ databases">
        <title>Complete sequence of Rhodopseudomonas palustris BisB5.</title>
        <authorList>
            <consortium name="US DOE Joint Genome Institute"/>
            <person name="Copeland A."/>
            <person name="Lucas S."/>
            <person name="Lapidus A."/>
            <person name="Barry K."/>
            <person name="Detter J.C."/>
            <person name="Glavina del Rio T."/>
            <person name="Hammon N."/>
            <person name="Israni S."/>
            <person name="Dalin E."/>
            <person name="Tice H."/>
            <person name="Pitluck S."/>
            <person name="Chain P."/>
            <person name="Malfatti S."/>
            <person name="Shin M."/>
            <person name="Vergez L."/>
            <person name="Schmutz J."/>
            <person name="Larimer F."/>
            <person name="Land M."/>
            <person name="Hauser L."/>
            <person name="Pelletier D.A."/>
            <person name="Kyrpides N."/>
            <person name="Lykidis A."/>
            <person name="Oda Y."/>
            <person name="Harwood C.S."/>
            <person name="Richardson P."/>
        </authorList>
    </citation>
    <scope>NUCLEOTIDE SEQUENCE [LARGE SCALE GENOMIC DNA]</scope>
    <source>
        <strain evidence="1 2">BisB5</strain>
    </source>
</reference>
<dbReference type="AlphaFoldDB" id="Q13F70"/>
<dbReference type="Proteomes" id="UP000001818">
    <property type="component" value="Chromosome"/>
</dbReference>
<dbReference type="KEGG" id="rpd:RPD_0029"/>
<dbReference type="BioCyc" id="RPAL316057:RPD_RS22410-MONOMER"/>
<dbReference type="EMBL" id="CP000283">
    <property type="protein sequence ID" value="ABE37269.1"/>
    <property type="molecule type" value="Genomic_DNA"/>
</dbReference>
<dbReference type="HOGENOM" id="CLU_2152957_0_0_5"/>
<name>Q13F70_RHOPS</name>
<evidence type="ECO:0000313" key="1">
    <source>
        <dbReference type="EMBL" id="ABE37269.1"/>
    </source>
</evidence>
<dbReference type="eggNOG" id="ENOG503437A">
    <property type="taxonomic scope" value="Bacteria"/>
</dbReference>
<accession>Q13F70</accession>
<proteinExistence type="predicted"/>
<evidence type="ECO:0000313" key="2">
    <source>
        <dbReference type="Proteomes" id="UP000001818"/>
    </source>
</evidence>
<organism evidence="1 2">
    <name type="scientific">Rhodopseudomonas palustris (strain BisB5)</name>
    <dbReference type="NCBI Taxonomy" id="316057"/>
    <lineage>
        <taxon>Bacteria</taxon>
        <taxon>Pseudomonadati</taxon>
        <taxon>Pseudomonadota</taxon>
        <taxon>Alphaproteobacteria</taxon>
        <taxon>Hyphomicrobiales</taxon>
        <taxon>Nitrobacteraceae</taxon>
        <taxon>Rhodopseudomonas</taxon>
    </lineage>
</organism>
<protein>
    <submittedName>
        <fullName evidence="1">Uncharacterized protein</fullName>
    </submittedName>
</protein>
<dbReference type="STRING" id="316057.RPD_0029"/>
<gene>
    <name evidence="1" type="ordered locus">RPD_0029</name>
</gene>
<sequence>MTFFRRLLSAFLSFFRRRGKPRERARDLSRSAVQLKRWNGDDRPPPLMWKDCHPRTQAIFKAELTCSNGHSISLRGHSISLEGHVTPSVVCQASGCDFHDYVRLAGWTAGAL</sequence>